<dbReference type="Proteomes" id="UP001172708">
    <property type="component" value="Unassembled WGS sequence"/>
</dbReference>
<proteinExistence type="predicted"/>
<protein>
    <submittedName>
        <fullName evidence="1">Uncharacterized protein</fullName>
    </submittedName>
</protein>
<comment type="caution">
    <text evidence="1">The sequence shown here is derived from an EMBL/GenBank/DDBJ whole genome shotgun (WGS) entry which is preliminary data.</text>
</comment>
<accession>A0ABT8GDC2</accession>
<organism evidence="1 2">
    <name type="scientific">Demequina muriae</name>
    <dbReference type="NCBI Taxonomy" id="3051664"/>
    <lineage>
        <taxon>Bacteria</taxon>
        <taxon>Bacillati</taxon>
        <taxon>Actinomycetota</taxon>
        <taxon>Actinomycetes</taxon>
        <taxon>Micrococcales</taxon>
        <taxon>Demequinaceae</taxon>
        <taxon>Demequina</taxon>
    </lineage>
</organism>
<evidence type="ECO:0000313" key="2">
    <source>
        <dbReference type="Proteomes" id="UP001172708"/>
    </source>
</evidence>
<reference evidence="1" key="1">
    <citation type="submission" date="2023-06" db="EMBL/GenBank/DDBJ databases">
        <title>Egi l300058.</title>
        <authorList>
            <person name="Gao L."/>
            <person name="Fang B.-Z."/>
            <person name="Li W.-J."/>
        </authorList>
    </citation>
    <scope>NUCLEOTIDE SEQUENCE</scope>
    <source>
        <strain evidence="1">EGI L300058</strain>
    </source>
</reference>
<evidence type="ECO:0000313" key="1">
    <source>
        <dbReference type="EMBL" id="MDN4479420.1"/>
    </source>
</evidence>
<name>A0ABT8GDC2_9MICO</name>
<dbReference type="EMBL" id="JAUHQA010000001">
    <property type="protein sequence ID" value="MDN4479420.1"/>
    <property type="molecule type" value="Genomic_DNA"/>
</dbReference>
<dbReference type="RefSeq" id="WP_301140556.1">
    <property type="nucleotide sequence ID" value="NZ_JAUHQA010000001.1"/>
</dbReference>
<gene>
    <name evidence="1" type="ORF">QQX02_00600</name>
</gene>
<keyword evidence="2" id="KW-1185">Reference proteome</keyword>
<sequence>MYLQDPVSLMALHRADHRELVADAQYARRRRARRSRLVRRAYVRAVRRMRAARSVLTLSSRVAP</sequence>